<dbReference type="Pfam" id="PF13442">
    <property type="entry name" value="Cytochrome_CBB3"/>
    <property type="match status" value="1"/>
</dbReference>
<dbReference type="GO" id="GO:0009055">
    <property type="term" value="F:electron transfer activity"/>
    <property type="evidence" value="ECO:0007669"/>
    <property type="project" value="InterPro"/>
</dbReference>
<dbReference type="OrthoDB" id="9811281at2"/>
<keyword evidence="1 4" id="KW-0349">Heme</keyword>
<dbReference type="InterPro" id="IPR009056">
    <property type="entry name" value="Cyt_c-like_dom"/>
</dbReference>
<reference evidence="8" key="1">
    <citation type="submission" date="2016-05" db="EMBL/GenBank/DDBJ databases">
        <authorList>
            <person name="Baek K."/>
            <person name="Yang S.-J."/>
        </authorList>
    </citation>
    <scope>NUCLEOTIDE SEQUENCE [LARGE SCALE GENOMIC DNA]</scope>
    <source>
        <strain evidence="8">ST58-10</strain>
    </source>
</reference>
<name>A0A1A9EYU2_9GAMM</name>
<keyword evidence="8" id="KW-1185">Reference proteome</keyword>
<dbReference type="PANTHER" id="PTHR33751">
    <property type="entry name" value="CBB3-TYPE CYTOCHROME C OXIDASE SUBUNIT FIXP"/>
    <property type="match status" value="1"/>
</dbReference>
<dbReference type="PANTHER" id="PTHR33751:SF1">
    <property type="entry name" value="CBB3-TYPE CYTOCHROME C OXIDASE SUBUNIT FIXP"/>
    <property type="match status" value="1"/>
</dbReference>
<evidence type="ECO:0000259" key="6">
    <source>
        <dbReference type="PROSITE" id="PS51007"/>
    </source>
</evidence>
<accession>A0A1A9EYU2</accession>
<dbReference type="GO" id="GO:0046872">
    <property type="term" value="F:metal ion binding"/>
    <property type="evidence" value="ECO:0007669"/>
    <property type="project" value="UniProtKB-KW"/>
</dbReference>
<proteinExistence type="predicted"/>
<dbReference type="InterPro" id="IPR050597">
    <property type="entry name" value="Cytochrome_c_Oxidase_Subunit"/>
</dbReference>
<keyword evidence="3 4" id="KW-0408">Iron</keyword>
<feature type="domain" description="Cytochrome c" evidence="6">
    <location>
        <begin position="69"/>
        <end position="146"/>
    </location>
</feature>
<evidence type="ECO:0000256" key="3">
    <source>
        <dbReference type="ARBA" id="ARBA00023004"/>
    </source>
</evidence>
<evidence type="ECO:0000313" key="8">
    <source>
        <dbReference type="Proteomes" id="UP000078070"/>
    </source>
</evidence>
<evidence type="ECO:0000313" key="7">
    <source>
        <dbReference type="EMBL" id="ANG62821.1"/>
    </source>
</evidence>
<feature type="signal peptide" evidence="5">
    <location>
        <begin position="1"/>
        <end position="30"/>
    </location>
</feature>
<keyword evidence="2 4" id="KW-0479">Metal-binding</keyword>
<dbReference type="PROSITE" id="PS51007">
    <property type="entry name" value="CYTC"/>
    <property type="match status" value="1"/>
</dbReference>
<dbReference type="AlphaFoldDB" id="A0A1A9EYU2"/>
<evidence type="ECO:0000256" key="1">
    <source>
        <dbReference type="ARBA" id="ARBA00022617"/>
    </source>
</evidence>
<protein>
    <recommendedName>
        <fullName evidence="6">Cytochrome c domain-containing protein</fullName>
    </recommendedName>
</protein>
<dbReference type="KEGG" id="mars:A8C75_10215"/>
<dbReference type="RefSeq" id="WP_067381612.1">
    <property type="nucleotide sequence ID" value="NZ_CP015839.1"/>
</dbReference>
<dbReference type="Gene3D" id="1.10.760.10">
    <property type="entry name" value="Cytochrome c-like domain"/>
    <property type="match status" value="1"/>
</dbReference>
<dbReference type="Proteomes" id="UP000078070">
    <property type="component" value="Chromosome"/>
</dbReference>
<evidence type="ECO:0000256" key="4">
    <source>
        <dbReference type="PROSITE-ProRule" id="PRU00433"/>
    </source>
</evidence>
<dbReference type="InterPro" id="IPR036909">
    <property type="entry name" value="Cyt_c-like_dom_sf"/>
</dbReference>
<dbReference type="EMBL" id="CP015839">
    <property type="protein sequence ID" value="ANG62821.1"/>
    <property type="molecule type" value="Genomic_DNA"/>
</dbReference>
<keyword evidence="5" id="KW-0732">Signal</keyword>
<evidence type="ECO:0000256" key="2">
    <source>
        <dbReference type="ARBA" id="ARBA00022723"/>
    </source>
</evidence>
<reference evidence="7 8" key="2">
    <citation type="journal article" date="2018" name="Int. J. Syst. Evol. Microbiol.">
        <title>Marinobacterium aestuarii sp. nov., a benzene-degrading marine bacterium isolated from estuary sediment.</title>
        <authorList>
            <person name="Bae S.S."/>
            <person name="Jung J."/>
            <person name="Chung D."/>
            <person name="Baek K."/>
        </authorList>
    </citation>
    <scope>NUCLEOTIDE SEQUENCE [LARGE SCALE GENOMIC DNA]</scope>
    <source>
        <strain evidence="7 8">ST58-10</strain>
    </source>
</reference>
<dbReference type="GO" id="GO:0020037">
    <property type="term" value="F:heme binding"/>
    <property type="evidence" value="ECO:0007669"/>
    <property type="project" value="InterPro"/>
</dbReference>
<feature type="chain" id="PRO_5008386546" description="Cytochrome c domain-containing protein" evidence="5">
    <location>
        <begin position="31"/>
        <end position="152"/>
    </location>
</feature>
<dbReference type="SUPFAM" id="SSF46626">
    <property type="entry name" value="Cytochrome c"/>
    <property type="match status" value="1"/>
</dbReference>
<sequence length="152" mass="16335">MSSNALNTFNRLKATALWLSLSLLPATSFAVAPPADTGNTHPAAGASSKASTASADAAAKTQVFDDLDQSVAKGEKRFNQACVYCHGNRGSGGKAKKLQGRNFDADYLFKTITKGKRRGALVMPPWEKTFSDQERWELVTFILSLSPPGNQK</sequence>
<gene>
    <name evidence="7" type="ORF">A8C75_10215</name>
</gene>
<evidence type="ECO:0000256" key="5">
    <source>
        <dbReference type="SAM" id="SignalP"/>
    </source>
</evidence>
<organism evidence="7 8">
    <name type="scientific">Marinobacterium aestuarii</name>
    <dbReference type="NCBI Taxonomy" id="1821621"/>
    <lineage>
        <taxon>Bacteria</taxon>
        <taxon>Pseudomonadati</taxon>
        <taxon>Pseudomonadota</taxon>
        <taxon>Gammaproteobacteria</taxon>
        <taxon>Oceanospirillales</taxon>
        <taxon>Oceanospirillaceae</taxon>
        <taxon>Marinobacterium</taxon>
    </lineage>
</organism>
<dbReference type="STRING" id="1821621.A8C75_10215"/>